<proteinExistence type="predicted"/>
<evidence type="ECO:0000313" key="2">
    <source>
        <dbReference type="EMBL" id="TVX81823.1"/>
    </source>
</evidence>
<dbReference type="AlphaFoldDB" id="A0A8B5Y123"/>
<feature type="compositionally biased region" description="Basic and acidic residues" evidence="1">
    <location>
        <begin position="1"/>
        <end position="22"/>
    </location>
</feature>
<name>A0A8B5Y123_9BACI</name>
<dbReference type="Proteomes" id="UP000317770">
    <property type="component" value="Unassembled WGS sequence"/>
</dbReference>
<dbReference type="EMBL" id="VNKI01000003">
    <property type="protein sequence ID" value="TVX81823.1"/>
    <property type="molecule type" value="Genomic_DNA"/>
</dbReference>
<reference evidence="2 3" key="1">
    <citation type="submission" date="2019-07" db="EMBL/GenBank/DDBJ databases">
        <title>Genome assembly of Bacillus simplex strain GGC-P6A.</title>
        <authorList>
            <person name="Jennings M.E."/>
            <person name="Barton H.A."/>
        </authorList>
    </citation>
    <scope>NUCLEOTIDE SEQUENCE [LARGE SCALE GENOMIC DNA]</scope>
    <source>
        <strain evidence="2 3">GGC-P6A</strain>
    </source>
</reference>
<comment type="caution">
    <text evidence="2">The sequence shown here is derived from an EMBL/GenBank/DDBJ whole genome shotgun (WGS) entry which is preliminary data.</text>
</comment>
<sequence length="98" mass="11263">MTLGKEEEYHDFSNVEKQRDYLIPEEFPEGPFGSSIAKDAPVQNKSTPWQEGQRYQSAFNYENKSLHEGIPRNYPGAHPTHDDSEKDEQPPYKGYGNS</sequence>
<organism evidence="2 3">
    <name type="scientific">Peribacillus simplex</name>
    <dbReference type="NCBI Taxonomy" id="1478"/>
    <lineage>
        <taxon>Bacteria</taxon>
        <taxon>Bacillati</taxon>
        <taxon>Bacillota</taxon>
        <taxon>Bacilli</taxon>
        <taxon>Bacillales</taxon>
        <taxon>Bacillaceae</taxon>
        <taxon>Peribacillus</taxon>
    </lineage>
</organism>
<protein>
    <submittedName>
        <fullName evidence="2">Cytosolic protein</fullName>
    </submittedName>
</protein>
<feature type="region of interest" description="Disordered" evidence="1">
    <location>
        <begin position="1"/>
        <end position="98"/>
    </location>
</feature>
<accession>A0A8B5Y123</accession>
<evidence type="ECO:0000313" key="3">
    <source>
        <dbReference type="Proteomes" id="UP000317770"/>
    </source>
</evidence>
<evidence type="ECO:0000256" key="1">
    <source>
        <dbReference type="SAM" id="MobiDB-lite"/>
    </source>
</evidence>
<feature type="compositionally biased region" description="Basic and acidic residues" evidence="1">
    <location>
        <begin position="79"/>
        <end position="90"/>
    </location>
</feature>
<gene>
    <name evidence="2" type="ORF">FQP34_07730</name>
</gene>
<feature type="compositionally biased region" description="Polar residues" evidence="1">
    <location>
        <begin position="43"/>
        <end position="63"/>
    </location>
</feature>